<protein>
    <submittedName>
        <fullName evidence="2">Nucleoredoxin 1</fullName>
    </submittedName>
</protein>
<keyword evidence="1" id="KW-0472">Membrane</keyword>
<gene>
    <name evidence="2" type="ORF">CFP56_025013</name>
</gene>
<keyword evidence="1" id="KW-0812">Transmembrane</keyword>
<proteinExistence type="predicted"/>
<feature type="transmembrane region" description="Helical" evidence="1">
    <location>
        <begin position="136"/>
        <end position="160"/>
    </location>
</feature>
<keyword evidence="3" id="KW-1185">Reference proteome</keyword>
<dbReference type="AlphaFoldDB" id="A0AAW0LXM6"/>
<evidence type="ECO:0000256" key="1">
    <source>
        <dbReference type="SAM" id="Phobius"/>
    </source>
</evidence>
<name>A0AAW0LXM6_QUESU</name>
<reference evidence="2 3" key="1">
    <citation type="journal article" date="2018" name="Sci. Data">
        <title>The draft genome sequence of cork oak.</title>
        <authorList>
            <person name="Ramos A.M."/>
            <person name="Usie A."/>
            <person name="Barbosa P."/>
            <person name="Barros P.M."/>
            <person name="Capote T."/>
            <person name="Chaves I."/>
            <person name="Simoes F."/>
            <person name="Abreu I."/>
            <person name="Carrasquinho I."/>
            <person name="Faro C."/>
            <person name="Guimaraes J.B."/>
            <person name="Mendonca D."/>
            <person name="Nobrega F."/>
            <person name="Rodrigues L."/>
            <person name="Saibo N.J.M."/>
            <person name="Varela M.C."/>
            <person name="Egas C."/>
            <person name="Matos J."/>
            <person name="Miguel C.M."/>
            <person name="Oliveira M.M."/>
            <person name="Ricardo C.P."/>
            <person name="Goncalves S."/>
        </authorList>
    </citation>
    <scope>NUCLEOTIDE SEQUENCE [LARGE SCALE GENOMIC DNA]</scope>
    <source>
        <strain evidence="3">cv. HL8</strain>
    </source>
</reference>
<comment type="caution">
    <text evidence="2">The sequence shown here is derived from an EMBL/GenBank/DDBJ whole genome shotgun (WGS) entry which is preliminary data.</text>
</comment>
<dbReference type="Proteomes" id="UP000237347">
    <property type="component" value="Unassembled WGS sequence"/>
</dbReference>
<dbReference type="SUPFAM" id="SSF57889">
    <property type="entry name" value="Cysteine-rich domain"/>
    <property type="match status" value="1"/>
</dbReference>
<dbReference type="EMBL" id="PKMF04000039">
    <property type="protein sequence ID" value="KAK7856105.1"/>
    <property type="molecule type" value="Genomic_DNA"/>
</dbReference>
<evidence type="ECO:0000313" key="3">
    <source>
        <dbReference type="Proteomes" id="UP000237347"/>
    </source>
</evidence>
<sequence length="161" mass="18251">MAMDWPRKLKHGLHGNYDLVLQNIMLYNCKECTFGGVLWTCCCQGCDSKYHPNCALGKDCIIIQSKWSWIIFEDEMEVCFSDLVSPAGFSIASFLVLGYSTKEEFGLVRLMWIIFEDEMEVCFSDLGGWESFFKGLGIIFFEMVSVMGGFLSGVLCFGFSI</sequence>
<evidence type="ECO:0000313" key="2">
    <source>
        <dbReference type="EMBL" id="KAK7856105.1"/>
    </source>
</evidence>
<keyword evidence="1" id="KW-1133">Transmembrane helix</keyword>
<dbReference type="InterPro" id="IPR046349">
    <property type="entry name" value="C1-like_sf"/>
</dbReference>
<organism evidence="2 3">
    <name type="scientific">Quercus suber</name>
    <name type="common">Cork oak</name>
    <dbReference type="NCBI Taxonomy" id="58331"/>
    <lineage>
        <taxon>Eukaryota</taxon>
        <taxon>Viridiplantae</taxon>
        <taxon>Streptophyta</taxon>
        <taxon>Embryophyta</taxon>
        <taxon>Tracheophyta</taxon>
        <taxon>Spermatophyta</taxon>
        <taxon>Magnoliopsida</taxon>
        <taxon>eudicotyledons</taxon>
        <taxon>Gunneridae</taxon>
        <taxon>Pentapetalae</taxon>
        <taxon>rosids</taxon>
        <taxon>fabids</taxon>
        <taxon>Fagales</taxon>
        <taxon>Fagaceae</taxon>
        <taxon>Quercus</taxon>
    </lineage>
</organism>
<accession>A0AAW0LXM6</accession>